<keyword evidence="2 5" id="KW-0812">Transmembrane</keyword>
<protein>
    <recommendedName>
        <fullName evidence="5">Copper transport protein</fullName>
    </recommendedName>
</protein>
<keyword evidence="4 5" id="KW-0472">Membrane</keyword>
<dbReference type="EMBL" id="MDYP01000032">
    <property type="protein sequence ID" value="OQE04502.1"/>
    <property type="molecule type" value="Genomic_DNA"/>
</dbReference>
<evidence type="ECO:0000313" key="8">
    <source>
        <dbReference type="Proteomes" id="UP000191518"/>
    </source>
</evidence>
<keyword evidence="5" id="KW-0187">Copper transport</keyword>
<comment type="caution">
    <text evidence="7">The sequence shown here is derived from an EMBL/GenBank/DDBJ whole genome shotgun (WGS) entry which is preliminary data.</text>
</comment>
<keyword evidence="5" id="KW-0406">Ion transport</keyword>
<evidence type="ECO:0000256" key="3">
    <source>
        <dbReference type="ARBA" id="ARBA00022989"/>
    </source>
</evidence>
<dbReference type="Proteomes" id="UP000191518">
    <property type="component" value="Unassembled WGS sequence"/>
</dbReference>
<evidence type="ECO:0000256" key="4">
    <source>
        <dbReference type="ARBA" id="ARBA00023136"/>
    </source>
</evidence>
<feature type="transmembrane region" description="Helical" evidence="5">
    <location>
        <begin position="31"/>
        <end position="50"/>
    </location>
</feature>
<comment type="similarity">
    <text evidence="5">Belongs to the copper transporter (Ctr) (TC 1.A.56) family. SLC31A subfamily.</text>
</comment>
<name>A0A1V6RRV5_9EURO</name>
<dbReference type="GO" id="GO:0005886">
    <property type="term" value="C:plasma membrane"/>
    <property type="evidence" value="ECO:0007669"/>
    <property type="project" value="TreeGrafter"/>
</dbReference>
<sequence>MDMIIPAVFSISTQITILFTGWTTSTTTQSVFALAFVFFLAIFDRFLGAVKFQLEKSWSQDLSNLRPLLPAPLIRRRSIRKANTSPLPGSARVPGGEDPGETLPASNKEYSRSALMRRLEMGGSRNKTSLRHLLPSWKASGSWCLRKDGTRALLECIRALIGYLLMLSVMTFNVGVISAVLFGVLVGELILGRFS</sequence>
<dbReference type="PANTHER" id="PTHR12483:SF27">
    <property type="entry name" value="COPPER TRANSPORT PROTEIN CTR1"/>
    <property type="match status" value="1"/>
</dbReference>
<dbReference type="Pfam" id="PF04145">
    <property type="entry name" value="Ctr"/>
    <property type="match status" value="1"/>
</dbReference>
<feature type="region of interest" description="Disordered" evidence="6">
    <location>
        <begin position="83"/>
        <end position="106"/>
    </location>
</feature>
<comment type="subcellular location">
    <subcellularLocation>
        <location evidence="1 5">Membrane</location>
        <topology evidence="1 5">Multi-pass membrane protein</topology>
    </subcellularLocation>
</comment>
<keyword evidence="5" id="KW-0813">Transport</keyword>
<feature type="transmembrane region" description="Helical" evidence="5">
    <location>
        <begin position="160"/>
        <end position="186"/>
    </location>
</feature>
<evidence type="ECO:0000256" key="6">
    <source>
        <dbReference type="SAM" id="MobiDB-lite"/>
    </source>
</evidence>
<gene>
    <name evidence="7" type="ORF">PENVUL_c032G02148</name>
</gene>
<evidence type="ECO:0000313" key="7">
    <source>
        <dbReference type="EMBL" id="OQE04502.1"/>
    </source>
</evidence>
<evidence type="ECO:0000256" key="1">
    <source>
        <dbReference type="ARBA" id="ARBA00004141"/>
    </source>
</evidence>
<dbReference type="AlphaFoldDB" id="A0A1V6RRV5"/>
<proteinExistence type="inferred from homology"/>
<dbReference type="InterPro" id="IPR007274">
    <property type="entry name" value="Cop_transporter"/>
</dbReference>
<keyword evidence="5" id="KW-0186">Copper</keyword>
<evidence type="ECO:0000256" key="2">
    <source>
        <dbReference type="ARBA" id="ARBA00022692"/>
    </source>
</evidence>
<reference evidence="8" key="1">
    <citation type="journal article" date="2017" name="Nat. Microbiol.">
        <title>Global analysis of biosynthetic gene clusters reveals vast potential of secondary metabolite production in Penicillium species.</title>
        <authorList>
            <person name="Nielsen J.C."/>
            <person name="Grijseels S."/>
            <person name="Prigent S."/>
            <person name="Ji B."/>
            <person name="Dainat J."/>
            <person name="Nielsen K.F."/>
            <person name="Frisvad J.C."/>
            <person name="Workman M."/>
            <person name="Nielsen J."/>
        </authorList>
    </citation>
    <scope>NUCLEOTIDE SEQUENCE [LARGE SCALE GENOMIC DNA]</scope>
    <source>
        <strain evidence="8">IBT 29486</strain>
    </source>
</reference>
<dbReference type="PANTHER" id="PTHR12483">
    <property type="entry name" value="SOLUTE CARRIER FAMILY 31 COPPER TRANSPORTERS"/>
    <property type="match status" value="1"/>
</dbReference>
<organism evidence="7 8">
    <name type="scientific">Penicillium vulpinum</name>
    <dbReference type="NCBI Taxonomy" id="29845"/>
    <lineage>
        <taxon>Eukaryota</taxon>
        <taxon>Fungi</taxon>
        <taxon>Dikarya</taxon>
        <taxon>Ascomycota</taxon>
        <taxon>Pezizomycotina</taxon>
        <taxon>Eurotiomycetes</taxon>
        <taxon>Eurotiomycetidae</taxon>
        <taxon>Eurotiales</taxon>
        <taxon>Aspergillaceae</taxon>
        <taxon>Penicillium</taxon>
    </lineage>
</organism>
<keyword evidence="8" id="KW-1185">Reference proteome</keyword>
<dbReference type="GO" id="GO:0005375">
    <property type="term" value="F:copper ion transmembrane transporter activity"/>
    <property type="evidence" value="ECO:0007669"/>
    <property type="project" value="UniProtKB-UniRule"/>
</dbReference>
<evidence type="ECO:0000256" key="5">
    <source>
        <dbReference type="RuleBase" id="RU367022"/>
    </source>
</evidence>
<keyword evidence="3 5" id="KW-1133">Transmembrane helix</keyword>
<accession>A0A1V6RRV5</accession>